<evidence type="ECO:0000313" key="1">
    <source>
        <dbReference type="EMBL" id="JAH80344.1"/>
    </source>
</evidence>
<reference evidence="1" key="1">
    <citation type="submission" date="2014-11" db="EMBL/GenBank/DDBJ databases">
        <authorList>
            <person name="Amaro Gonzalez C."/>
        </authorList>
    </citation>
    <scope>NUCLEOTIDE SEQUENCE</scope>
</reference>
<accession>A0A0E9VQI0</accession>
<proteinExistence type="predicted"/>
<reference evidence="1" key="2">
    <citation type="journal article" date="2015" name="Fish Shellfish Immunol.">
        <title>Early steps in the European eel (Anguilla anguilla)-Vibrio vulnificus interaction in the gills: Role of the RtxA13 toxin.</title>
        <authorList>
            <person name="Callol A."/>
            <person name="Pajuelo D."/>
            <person name="Ebbesson L."/>
            <person name="Teles M."/>
            <person name="MacKenzie S."/>
            <person name="Amaro C."/>
        </authorList>
    </citation>
    <scope>NUCLEOTIDE SEQUENCE</scope>
</reference>
<dbReference type="EMBL" id="GBXM01028233">
    <property type="protein sequence ID" value="JAH80344.1"/>
    <property type="molecule type" value="Transcribed_RNA"/>
</dbReference>
<name>A0A0E9VQI0_ANGAN</name>
<organism evidence="1">
    <name type="scientific">Anguilla anguilla</name>
    <name type="common">European freshwater eel</name>
    <name type="synonym">Muraena anguilla</name>
    <dbReference type="NCBI Taxonomy" id="7936"/>
    <lineage>
        <taxon>Eukaryota</taxon>
        <taxon>Metazoa</taxon>
        <taxon>Chordata</taxon>
        <taxon>Craniata</taxon>
        <taxon>Vertebrata</taxon>
        <taxon>Euteleostomi</taxon>
        <taxon>Actinopterygii</taxon>
        <taxon>Neopterygii</taxon>
        <taxon>Teleostei</taxon>
        <taxon>Anguilliformes</taxon>
        <taxon>Anguillidae</taxon>
        <taxon>Anguilla</taxon>
    </lineage>
</organism>
<dbReference type="AlphaFoldDB" id="A0A0E9VQI0"/>
<sequence length="52" mass="5863">MGVHACGCVIATNYLGVHQPCDQYFAFLCDQKVQNCDLYQNVQNKDNHKETG</sequence>
<protein>
    <submittedName>
        <fullName evidence="1">Uncharacterized protein</fullName>
    </submittedName>
</protein>